<dbReference type="AlphaFoldDB" id="A0A0A9DH48"/>
<evidence type="ECO:0000313" key="1">
    <source>
        <dbReference type="EMBL" id="JAD87116.1"/>
    </source>
</evidence>
<dbReference type="EMBL" id="GBRH01210779">
    <property type="protein sequence ID" value="JAD87116.1"/>
    <property type="molecule type" value="Transcribed_RNA"/>
</dbReference>
<accession>A0A0A9DH48</accession>
<reference evidence="1" key="2">
    <citation type="journal article" date="2015" name="Data Brief">
        <title>Shoot transcriptome of the giant reed, Arundo donax.</title>
        <authorList>
            <person name="Barrero R.A."/>
            <person name="Guerrero F.D."/>
            <person name="Moolhuijzen P."/>
            <person name="Goolsby J.A."/>
            <person name="Tidwell J."/>
            <person name="Bellgard S.E."/>
            <person name="Bellgard M.I."/>
        </authorList>
    </citation>
    <scope>NUCLEOTIDE SEQUENCE</scope>
    <source>
        <tissue evidence="1">Shoot tissue taken approximately 20 cm above the soil surface</tissue>
    </source>
</reference>
<organism evidence="1">
    <name type="scientific">Arundo donax</name>
    <name type="common">Giant reed</name>
    <name type="synonym">Donax arundinaceus</name>
    <dbReference type="NCBI Taxonomy" id="35708"/>
    <lineage>
        <taxon>Eukaryota</taxon>
        <taxon>Viridiplantae</taxon>
        <taxon>Streptophyta</taxon>
        <taxon>Embryophyta</taxon>
        <taxon>Tracheophyta</taxon>
        <taxon>Spermatophyta</taxon>
        <taxon>Magnoliopsida</taxon>
        <taxon>Liliopsida</taxon>
        <taxon>Poales</taxon>
        <taxon>Poaceae</taxon>
        <taxon>PACMAD clade</taxon>
        <taxon>Arundinoideae</taxon>
        <taxon>Arundineae</taxon>
        <taxon>Arundo</taxon>
    </lineage>
</organism>
<proteinExistence type="predicted"/>
<name>A0A0A9DH48_ARUDO</name>
<sequence>MRWQERYVNTPVVKSQVFCREISLSPTQDAVITNKFVLYLPHCKSSMVLWGCVLGVDCILNSVQQFYAWTMRFLPQGKVLL</sequence>
<protein>
    <submittedName>
        <fullName evidence="1">Uncharacterized protein</fullName>
    </submittedName>
</protein>
<reference evidence="1" key="1">
    <citation type="submission" date="2014-09" db="EMBL/GenBank/DDBJ databases">
        <authorList>
            <person name="Magalhaes I.L.F."/>
            <person name="Oliveira U."/>
            <person name="Santos F.R."/>
            <person name="Vidigal T.H.D.A."/>
            <person name="Brescovit A.D."/>
            <person name="Santos A.J."/>
        </authorList>
    </citation>
    <scope>NUCLEOTIDE SEQUENCE</scope>
    <source>
        <tissue evidence="1">Shoot tissue taken approximately 20 cm above the soil surface</tissue>
    </source>
</reference>